<reference evidence="1 3" key="2">
    <citation type="journal article" date="2011" name="Mol. Biol. Evol.">
        <title>Comparative genomic analysis of fruiting body formation in Myxococcales.</title>
        <authorList>
            <person name="Huntley S."/>
            <person name="Hamann N."/>
            <person name="Wegener-Feldbrugge S."/>
            <person name="Treuner-Lange A."/>
            <person name="Kube M."/>
            <person name="Reinhardt R."/>
            <person name="Klages S."/>
            <person name="Muller R."/>
            <person name="Ronning C.M."/>
            <person name="Nierman W.C."/>
            <person name="Sogaard-Andersen L."/>
        </authorList>
    </citation>
    <scope>NUCLEOTIDE SEQUENCE [LARGE SCALE GENOMIC DNA]</scope>
    <source>
        <strain evidence="1 3">DW4/3-1</strain>
    </source>
</reference>
<dbReference type="EMBL" id="CP002271">
    <property type="protein sequence ID" value="ADO73763.1"/>
    <property type="molecule type" value="Genomic_DNA"/>
</dbReference>
<dbReference type="KEGG" id="sur:STAUR_6003"/>
<protein>
    <recommendedName>
        <fullName evidence="5">Lipoprotein</fullName>
    </recommendedName>
</protein>
<dbReference type="AlphaFoldDB" id="Q08YJ6"/>
<dbReference type="PROSITE" id="PS51257">
    <property type="entry name" value="PROKAR_LIPOPROTEIN"/>
    <property type="match status" value="1"/>
</dbReference>
<evidence type="ECO:0000313" key="3">
    <source>
        <dbReference type="Proteomes" id="UP000001351"/>
    </source>
</evidence>
<sequence>MKHTLMMAAVSAVMAMGCGTDQMEGQESTALEPSTTVQGLVKEKTHCVVQALSVKHGEALPTGIAAPPASCFDTFAEAISHATKGAVKLNSHVTAQDLKEMNLGAAGIAAVEYDFPNLLGATLTLNASYTCAESDLYVASLPTVWDNRISSAISYDPSCKSFNHYTEPNFLGGYVNCGSACNLGPADNLTSSIYMRYF</sequence>
<accession>Q08YJ6</accession>
<evidence type="ECO:0000313" key="2">
    <source>
        <dbReference type="EMBL" id="EAU65566.1"/>
    </source>
</evidence>
<dbReference type="eggNOG" id="ENOG5032JK8">
    <property type="taxonomic scope" value="Bacteria"/>
</dbReference>
<keyword evidence="3" id="KW-1185">Reference proteome</keyword>
<reference evidence="2 4" key="1">
    <citation type="submission" date="2006-04" db="EMBL/GenBank/DDBJ databases">
        <authorList>
            <person name="Nierman W.C."/>
        </authorList>
    </citation>
    <scope>NUCLEOTIDE SEQUENCE [LARGE SCALE GENOMIC DNA]</scope>
    <source>
        <strain evidence="2 4">DW4/3-1</strain>
    </source>
</reference>
<evidence type="ECO:0000313" key="4">
    <source>
        <dbReference type="Proteomes" id="UP000032702"/>
    </source>
</evidence>
<evidence type="ECO:0008006" key="5">
    <source>
        <dbReference type="Google" id="ProtNLM"/>
    </source>
</evidence>
<name>Q08YJ6_STIAD</name>
<organism evidence="2 4">
    <name type="scientific">Stigmatella aurantiaca (strain DW4/3-1)</name>
    <dbReference type="NCBI Taxonomy" id="378806"/>
    <lineage>
        <taxon>Bacteria</taxon>
        <taxon>Pseudomonadati</taxon>
        <taxon>Myxococcota</taxon>
        <taxon>Myxococcia</taxon>
        <taxon>Myxococcales</taxon>
        <taxon>Cystobacterineae</taxon>
        <taxon>Archangiaceae</taxon>
        <taxon>Stigmatella</taxon>
    </lineage>
</organism>
<evidence type="ECO:0000313" key="1">
    <source>
        <dbReference type="EMBL" id="ADO73763.1"/>
    </source>
</evidence>
<dbReference type="OrthoDB" id="5123238at2"/>
<proteinExistence type="predicted"/>
<gene>
    <name evidence="1" type="ordered locus">STAUR_6003</name>
    <name evidence="2" type="ORF">STIAU_7639</name>
</gene>
<dbReference type="HOGENOM" id="CLU_1377405_0_0_7"/>
<dbReference type="Proteomes" id="UP000032702">
    <property type="component" value="Unassembled WGS sequence"/>
</dbReference>
<dbReference type="RefSeq" id="WP_002615141.1">
    <property type="nucleotide sequence ID" value="NC_014623.1"/>
</dbReference>
<dbReference type="Proteomes" id="UP000001351">
    <property type="component" value="Chromosome"/>
</dbReference>
<dbReference type="EMBL" id="AAMD01000078">
    <property type="protein sequence ID" value="EAU65566.1"/>
    <property type="molecule type" value="Genomic_DNA"/>
</dbReference>